<dbReference type="InterPro" id="IPR024961">
    <property type="entry name" value="T2SS_GspC_N"/>
</dbReference>
<evidence type="ECO:0000256" key="3">
    <source>
        <dbReference type="ARBA" id="ARBA00022448"/>
    </source>
</evidence>
<dbReference type="Gene3D" id="2.30.42.10">
    <property type="match status" value="1"/>
</dbReference>
<dbReference type="GO" id="GO:0005886">
    <property type="term" value="C:plasma membrane"/>
    <property type="evidence" value="ECO:0007669"/>
    <property type="project" value="UniProtKB-SubCell"/>
</dbReference>
<evidence type="ECO:0000313" key="12">
    <source>
        <dbReference type="Proteomes" id="UP000324760"/>
    </source>
</evidence>
<keyword evidence="3" id="KW-0813">Transport</keyword>
<comment type="subcellular location">
    <subcellularLocation>
        <location evidence="1">Cell inner membrane</location>
    </subcellularLocation>
</comment>
<evidence type="ECO:0000256" key="6">
    <source>
        <dbReference type="ARBA" id="ARBA00022692"/>
    </source>
</evidence>
<evidence type="ECO:0000256" key="4">
    <source>
        <dbReference type="ARBA" id="ARBA00022475"/>
    </source>
</evidence>
<keyword evidence="5" id="KW-0997">Cell inner membrane</keyword>
<evidence type="ECO:0000259" key="10">
    <source>
        <dbReference type="Pfam" id="PF11356"/>
    </source>
</evidence>
<keyword evidence="9" id="KW-0472">Membrane</keyword>
<feature type="domain" description="Type II secretion system protein GspC N-terminal" evidence="10">
    <location>
        <begin position="16"/>
        <end position="160"/>
    </location>
</feature>
<dbReference type="Gene3D" id="2.30.30.830">
    <property type="match status" value="1"/>
</dbReference>
<dbReference type="EMBL" id="CP043869">
    <property type="protein sequence ID" value="QEQ95413.1"/>
    <property type="molecule type" value="Genomic_DNA"/>
</dbReference>
<accession>A0A5P1R768</accession>
<evidence type="ECO:0000256" key="8">
    <source>
        <dbReference type="ARBA" id="ARBA00022989"/>
    </source>
</evidence>
<comment type="similarity">
    <text evidence="2">Belongs to the GSP C family.</text>
</comment>
<dbReference type="GO" id="GO:0015627">
    <property type="term" value="C:type II protein secretion system complex"/>
    <property type="evidence" value="ECO:0007669"/>
    <property type="project" value="InterPro"/>
</dbReference>
<keyword evidence="6" id="KW-0812">Transmembrane</keyword>
<dbReference type="KEGG" id="ncu:F0U83_01120"/>
<organism evidence="11 12">
    <name type="scientific">Neptunomonas concharum</name>
    <dbReference type="NCBI Taxonomy" id="1031538"/>
    <lineage>
        <taxon>Bacteria</taxon>
        <taxon>Pseudomonadati</taxon>
        <taxon>Pseudomonadota</taxon>
        <taxon>Gammaproteobacteria</taxon>
        <taxon>Oceanospirillales</taxon>
        <taxon>Oceanospirillaceae</taxon>
        <taxon>Neptunomonas</taxon>
    </lineage>
</organism>
<evidence type="ECO:0000256" key="2">
    <source>
        <dbReference type="ARBA" id="ARBA00007986"/>
    </source>
</evidence>
<dbReference type="InterPro" id="IPR001639">
    <property type="entry name" value="T2SS_protein-GspC"/>
</dbReference>
<dbReference type="Pfam" id="PF11356">
    <property type="entry name" value="T2SSC"/>
    <property type="match status" value="1"/>
</dbReference>
<name>A0A5P1R768_9GAMM</name>
<dbReference type="AlphaFoldDB" id="A0A5P1R768"/>
<proteinExistence type="inferred from homology"/>
<keyword evidence="7" id="KW-0653">Protein transport</keyword>
<evidence type="ECO:0000256" key="9">
    <source>
        <dbReference type="ARBA" id="ARBA00023136"/>
    </source>
</evidence>
<evidence type="ECO:0000256" key="1">
    <source>
        <dbReference type="ARBA" id="ARBA00004533"/>
    </source>
</evidence>
<dbReference type="Proteomes" id="UP000324760">
    <property type="component" value="Chromosome"/>
</dbReference>
<keyword evidence="12" id="KW-1185">Reference proteome</keyword>
<keyword evidence="8" id="KW-1133">Transmembrane helix</keyword>
<dbReference type="InterPro" id="IPR036034">
    <property type="entry name" value="PDZ_sf"/>
</dbReference>
<evidence type="ECO:0000313" key="11">
    <source>
        <dbReference type="EMBL" id="QEQ95413.1"/>
    </source>
</evidence>
<sequence length="294" mass="32503">MRLMPLKRISQLIFVLILLLCAYVLAQLSWQVIALFYPNTTQTLDTASSPTISQAVPSQQDYLQRIRAANLFGTPVDNTKDIAPKTVIKTDNIRETRLNITLLGLIKGDNSVAVINYQGKQGAYKENEWIADQGRTKVRLISIETDHIIIENNSVPEKLLLPDAKRPQSFSTASSARSGSPSQSIDFGSDNIQNLIGGNIREVMSSDPLSLMKYMSLVPEKSGNAMTGYRINAGQDKRLLQATGIKPGDIITHLDGVPVNTIDISKFYQLLQTANHVALTLRRNGKPVTMDIRL</sequence>
<evidence type="ECO:0000256" key="5">
    <source>
        <dbReference type="ARBA" id="ARBA00022519"/>
    </source>
</evidence>
<dbReference type="OrthoDB" id="6121617at2"/>
<gene>
    <name evidence="11" type="primary">gspC</name>
    <name evidence="11" type="ORF">F0U83_01120</name>
</gene>
<protein>
    <submittedName>
        <fullName evidence="11">Type II secretion system protein GspC</fullName>
    </submittedName>
</protein>
<reference evidence="11 12" key="1">
    <citation type="journal article" date="2019" name="Biochem. Eng. J.">
        <title>Metabolic engineering of the marine bacteria Neptunomonas concharum for the production of acetoin and meso-2,3-butanediol from acetate.</title>
        <authorList>
            <person name="Li W."/>
            <person name="Pu N."/>
            <person name="Liu C.-X."/>
            <person name="Yuan Q.-P."/>
            <person name="Li Z.-J."/>
        </authorList>
    </citation>
    <scope>NUCLEOTIDE SEQUENCE [LARGE SCALE GENOMIC DNA]</scope>
    <source>
        <strain evidence="11 12">JCM17730</strain>
    </source>
</reference>
<keyword evidence="4" id="KW-1003">Cell membrane</keyword>
<dbReference type="SUPFAM" id="SSF50156">
    <property type="entry name" value="PDZ domain-like"/>
    <property type="match status" value="1"/>
</dbReference>
<dbReference type="GO" id="GO:0015628">
    <property type="term" value="P:protein secretion by the type II secretion system"/>
    <property type="evidence" value="ECO:0007669"/>
    <property type="project" value="InterPro"/>
</dbReference>
<dbReference type="NCBIfam" id="TIGR01713">
    <property type="entry name" value="typeII_sec_gspC"/>
    <property type="match status" value="1"/>
</dbReference>
<evidence type="ECO:0000256" key="7">
    <source>
        <dbReference type="ARBA" id="ARBA00022927"/>
    </source>
</evidence>